<dbReference type="EMBL" id="JABEZY010000007">
    <property type="protein sequence ID" value="MBA0742832.1"/>
    <property type="molecule type" value="Genomic_DNA"/>
</dbReference>
<evidence type="ECO:0000313" key="2">
    <source>
        <dbReference type="Proteomes" id="UP000593579"/>
    </source>
</evidence>
<comment type="caution">
    <text evidence="1">The sequence shown here is derived from an EMBL/GenBank/DDBJ whole genome shotgun (WGS) entry which is preliminary data.</text>
</comment>
<gene>
    <name evidence="1" type="ORF">Gogos_015847</name>
</gene>
<dbReference type="OrthoDB" id="688937at2759"/>
<sequence>MSVIGKAAVFLELLEGQVARLCT</sequence>
<organism evidence="1 2">
    <name type="scientific">Gossypium gossypioides</name>
    <name type="common">Mexican cotton</name>
    <name type="synonym">Selera gossypioides</name>
    <dbReference type="NCBI Taxonomy" id="34282"/>
    <lineage>
        <taxon>Eukaryota</taxon>
        <taxon>Viridiplantae</taxon>
        <taxon>Streptophyta</taxon>
        <taxon>Embryophyta</taxon>
        <taxon>Tracheophyta</taxon>
        <taxon>Spermatophyta</taxon>
        <taxon>Magnoliopsida</taxon>
        <taxon>eudicotyledons</taxon>
        <taxon>Gunneridae</taxon>
        <taxon>Pentapetalae</taxon>
        <taxon>rosids</taxon>
        <taxon>malvids</taxon>
        <taxon>Malvales</taxon>
        <taxon>Malvaceae</taxon>
        <taxon>Malvoideae</taxon>
        <taxon>Gossypium</taxon>
    </lineage>
</organism>
<proteinExistence type="predicted"/>
<evidence type="ECO:0000313" key="1">
    <source>
        <dbReference type="EMBL" id="MBA0742832.1"/>
    </source>
</evidence>
<keyword evidence="2" id="KW-1185">Reference proteome</keyword>
<accession>A0A7J9C303</accession>
<name>A0A7J9C303_GOSGO</name>
<dbReference type="Proteomes" id="UP000593579">
    <property type="component" value="Unassembled WGS sequence"/>
</dbReference>
<reference evidence="1 2" key="1">
    <citation type="journal article" date="2019" name="Genome Biol. Evol.">
        <title>Insights into the evolution of the New World diploid cottons (Gossypium, subgenus Houzingenia) based on genome sequencing.</title>
        <authorList>
            <person name="Grover C.E."/>
            <person name="Arick M.A. 2nd"/>
            <person name="Thrash A."/>
            <person name="Conover J.L."/>
            <person name="Sanders W.S."/>
            <person name="Peterson D.G."/>
            <person name="Frelichowski J.E."/>
            <person name="Scheffler J.A."/>
            <person name="Scheffler B.E."/>
            <person name="Wendel J.F."/>
        </authorList>
    </citation>
    <scope>NUCLEOTIDE SEQUENCE [LARGE SCALE GENOMIC DNA]</scope>
    <source>
        <strain evidence="1">5</strain>
        <tissue evidence="1">Leaf</tissue>
    </source>
</reference>
<protein>
    <submittedName>
        <fullName evidence="1">Uncharacterized protein</fullName>
    </submittedName>
</protein>
<dbReference type="AlphaFoldDB" id="A0A7J9C303"/>